<dbReference type="OrthoDB" id="5166556at2"/>
<gene>
    <name evidence="3" type="ordered locus">Fluta_3522</name>
</gene>
<dbReference type="GO" id="GO:0004190">
    <property type="term" value="F:aspartic-type endopeptidase activity"/>
    <property type="evidence" value="ECO:0007669"/>
    <property type="project" value="InterPro"/>
</dbReference>
<reference evidence="4" key="2">
    <citation type="submission" date="2011-02" db="EMBL/GenBank/DDBJ databases">
        <title>The complete genome of Fluviicola taffensis DSM 16823.</title>
        <authorList>
            <consortium name="US DOE Joint Genome Institute (JGI-PGF)"/>
            <person name="Lucas S."/>
            <person name="Copeland A."/>
            <person name="Lapidus A."/>
            <person name="Bruce D."/>
            <person name="Goodwin L."/>
            <person name="Pitluck S."/>
            <person name="Kyrpides N."/>
            <person name="Mavromatis K."/>
            <person name="Ivanova N."/>
            <person name="Mikhailova N."/>
            <person name="Pagani I."/>
            <person name="Chertkov O."/>
            <person name="Detter J.C."/>
            <person name="Han C."/>
            <person name="Tapia R."/>
            <person name="Land M."/>
            <person name="Hauser L."/>
            <person name="Markowitz V."/>
            <person name="Cheng J.-F."/>
            <person name="Hugenholtz P."/>
            <person name="Woyke T."/>
            <person name="Wu D."/>
            <person name="Tindall B."/>
            <person name="Pomrenke H.G."/>
            <person name="Brambilla E."/>
            <person name="Klenk H.-P."/>
            <person name="Eisen J.A."/>
        </authorList>
    </citation>
    <scope>NUCLEOTIDE SEQUENCE [LARGE SCALE GENOMIC DNA]</scope>
    <source>
        <strain evidence="4">DSM 16823 / RW262 / RW262</strain>
    </source>
</reference>
<dbReference type="RefSeq" id="WP_013688258.1">
    <property type="nucleotide sequence ID" value="NC_015321.1"/>
</dbReference>
<sequence length="299" mass="33579">MKIAFTILIAISHLEALSQTKSWETPFLIENNGIYIYCKVNDIDSVRFLFDTGADGSVINTDSNKQIKLKVDGESMNEGSNGTNKVSQSNNNLISFSEFEQKNVSFTLIPFGTTDFDGVFGTNLMKNYVIEINYDRKTLKFTEHVAFNADLSSYDKINIHFVNNYPTISSTLVIQGKKITGFFGLDTGASDALTIASPYERKHDFKHKTDQIATATFQGSDGSSYEMAIVRAPELKVEKKSFYSIPMNLSTAKEGIDATEKMAGFFGNNFLKRFNTVLDLKNGFIYLKVNENLYLPFFE</sequence>
<dbReference type="EMBL" id="CP002542">
    <property type="protein sequence ID" value="AEA45491.1"/>
    <property type="molecule type" value="Genomic_DNA"/>
</dbReference>
<reference evidence="3 4" key="1">
    <citation type="journal article" date="2011" name="Stand. Genomic Sci.">
        <title>Complete genome sequence of the gliding freshwater bacterium Fluviicola taffensis type strain (RW262).</title>
        <authorList>
            <person name="Woyke T."/>
            <person name="Chertkov O."/>
            <person name="Lapidus A."/>
            <person name="Nolan M."/>
            <person name="Lucas S."/>
            <person name="Del Rio T.G."/>
            <person name="Tice H."/>
            <person name="Cheng J.F."/>
            <person name="Tapia R."/>
            <person name="Han C."/>
            <person name="Goodwin L."/>
            <person name="Pitluck S."/>
            <person name="Liolios K."/>
            <person name="Pagani I."/>
            <person name="Ivanova N."/>
            <person name="Huntemann M."/>
            <person name="Mavromatis K."/>
            <person name="Mikhailova N."/>
            <person name="Pati A."/>
            <person name="Chen A."/>
            <person name="Palaniappan K."/>
            <person name="Land M."/>
            <person name="Hauser L."/>
            <person name="Brambilla E.M."/>
            <person name="Rohde M."/>
            <person name="Mwirichia R."/>
            <person name="Sikorski J."/>
            <person name="Tindall B.J."/>
            <person name="Goker M."/>
            <person name="Bristow J."/>
            <person name="Eisen J.A."/>
            <person name="Markowitz V."/>
            <person name="Hugenholtz P."/>
            <person name="Klenk H.P."/>
            <person name="Kyrpides N.C."/>
        </authorList>
    </citation>
    <scope>NUCLEOTIDE SEQUENCE [LARGE SCALE GENOMIC DNA]</scope>
    <source>
        <strain evidence="4">DSM 16823 / RW262 / RW262</strain>
    </source>
</reference>
<protein>
    <recommendedName>
        <fullName evidence="2">Peptidase A2 domain-containing protein</fullName>
    </recommendedName>
</protein>
<dbReference type="KEGG" id="fte:Fluta_3522"/>
<dbReference type="Gene3D" id="2.40.70.10">
    <property type="entry name" value="Acid Proteases"/>
    <property type="match status" value="2"/>
</dbReference>
<evidence type="ECO:0000259" key="2">
    <source>
        <dbReference type="PROSITE" id="PS50175"/>
    </source>
</evidence>
<evidence type="ECO:0000313" key="4">
    <source>
        <dbReference type="Proteomes" id="UP000007463"/>
    </source>
</evidence>
<evidence type="ECO:0000313" key="3">
    <source>
        <dbReference type="EMBL" id="AEA45491.1"/>
    </source>
</evidence>
<dbReference type="eggNOG" id="COG0793">
    <property type="taxonomic scope" value="Bacteria"/>
</dbReference>
<accession>F2ID76</accession>
<name>F2ID76_FLUTR</name>
<proteinExistence type="predicted"/>
<dbReference type="InterPro" id="IPR021109">
    <property type="entry name" value="Peptidase_aspartic_dom_sf"/>
</dbReference>
<dbReference type="Proteomes" id="UP000007463">
    <property type="component" value="Chromosome"/>
</dbReference>
<organism evidence="3 4">
    <name type="scientific">Fluviicola taffensis (strain DSM 16823 / NCIMB 13979 / RW262)</name>
    <dbReference type="NCBI Taxonomy" id="755732"/>
    <lineage>
        <taxon>Bacteria</taxon>
        <taxon>Pseudomonadati</taxon>
        <taxon>Bacteroidota</taxon>
        <taxon>Flavobacteriia</taxon>
        <taxon>Flavobacteriales</taxon>
        <taxon>Crocinitomicaceae</taxon>
        <taxon>Fluviicola</taxon>
    </lineage>
</organism>
<dbReference type="InterPro" id="IPR001995">
    <property type="entry name" value="Peptidase_A2_cat"/>
</dbReference>
<dbReference type="PROSITE" id="PS50175">
    <property type="entry name" value="ASP_PROT_RETROV"/>
    <property type="match status" value="1"/>
</dbReference>
<keyword evidence="4" id="KW-1185">Reference proteome</keyword>
<dbReference type="SUPFAM" id="SSF50630">
    <property type="entry name" value="Acid proteases"/>
    <property type="match status" value="1"/>
</dbReference>
<dbReference type="AlphaFoldDB" id="F2ID76"/>
<dbReference type="GO" id="GO:0006508">
    <property type="term" value="P:proteolysis"/>
    <property type="evidence" value="ECO:0007669"/>
    <property type="project" value="InterPro"/>
</dbReference>
<dbReference type="Pfam" id="PF13650">
    <property type="entry name" value="Asp_protease_2"/>
    <property type="match status" value="1"/>
</dbReference>
<dbReference type="HOGENOM" id="CLU_911061_0_0_10"/>
<feature type="domain" description="Peptidase A2" evidence="2">
    <location>
        <begin position="46"/>
        <end position="124"/>
    </location>
</feature>
<dbReference type="STRING" id="755732.Fluta_3522"/>
<keyword evidence="1" id="KW-0378">Hydrolase</keyword>
<evidence type="ECO:0000256" key="1">
    <source>
        <dbReference type="ARBA" id="ARBA00022801"/>
    </source>
</evidence>